<dbReference type="RefSeq" id="WP_020582649.1">
    <property type="nucleotide sequence ID" value="NZ_JOJP01000001.1"/>
</dbReference>
<comment type="caution">
    <text evidence="1">The sequence shown here is derived from an EMBL/GenBank/DDBJ whole genome shotgun (WGS) entry which is preliminary data.</text>
</comment>
<name>A0A081K5F8_9GAMM</name>
<protein>
    <submittedName>
        <fullName evidence="1">Uncharacterized protein</fullName>
    </submittedName>
</protein>
<accession>A0A081K5F8</accession>
<proteinExistence type="predicted"/>
<dbReference type="AlphaFoldDB" id="A0A081K5F8"/>
<sequence>MASPLSRSGSSSLGSSYEDLSSHAFSGVDEAEVIASEIVSDFHGHSVTVLEGDVAIDTKQLPTSVRTPVTKRWMLRLGSSLLNPVDKLRELKASIGHSERRGIQEGLNDKAEAASCSSCEDGWEDVASIFRTVDIEASLPTEKGCAHIIGEDAQLVRTLGYKQFSSSPARLERLFGPEGPMLRDISQSDERHTCPIHSVMISFLNSPKTCHVVEKMFEEKEGGYVAVTLGSPYGHVVKAVVSKSRVYSKDPDSKDVEIFSSNSEGRVWLSVLEKALLTVNRGNKERYKEICLSEEAPVVSKVREMLQHSMDEDDSPWFDYSDPCYVFDRMPSVNFGFKNPCFNTQIISFDRNYRKTVEQQKRWIQLQEYLLRCIELQIPMVVCTRKLTDETKALDKIKTSFTALKTGTPTGHAMAVIARRGDSILVCDPSGERKGKVTDDMFVNAEFNHFRNGVLQRVALSDIPHRFCMAYLPRGAPQR</sequence>
<gene>
    <name evidence="1" type="ORF">GV64_00320</name>
</gene>
<evidence type="ECO:0000313" key="1">
    <source>
        <dbReference type="EMBL" id="KEI69384.1"/>
    </source>
</evidence>
<organism evidence="1 2">
    <name type="scientific">Endozoicomonas elysicola</name>
    <dbReference type="NCBI Taxonomy" id="305900"/>
    <lineage>
        <taxon>Bacteria</taxon>
        <taxon>Pseudomonadati</taxon>
        <taxon>Pseudomonadota</taxon>
        <taxon>Gammaproteobacteria</taxon>
        <taxon>Oceanospirillales</taxon>
        <taxon>Endozoicomonadaceae</taxon>
        <taxon>Endozoicomonas</taxon>
    </lineage>
</organism>
<evidence type="ECO:0000313" key="2">
    <source>
        <dbReference type="Proteomes" id="UP000027997"/>
    </source>
</evidence>
<dbReference type="EMBL" id="JOJP01000001">
    <property type="protein sequence ID" value="KEI69384.1"/>
    <property type="molecule type" value="Genomic_DNA"/>
</dbReference>
<reference evidence="1 2" key="1">
    <citation type="submission" date="2014-06" db="EMBL/GenBank/DDBJ databases">
        <title>Whole Genome Sequences of Three Symbiotic Endozoicomonas Bacteria.</title>
        <authorList>
            <person name="Neave M.J."/>
            <person name="Apprill A."/>
            <person name="Voolstra C.R."/>
        </authorList>
    </citation>
    <scope>NUCLEOTIDE SEQUENCE [LARGE SCALE GENOMIC DNA]</scope>
    <source>
        <strain evidence="1 2">DSM 22380</strain>
    </source>
</reference>
<dbReference type="Proteomes" id="UP000027997">
    <property type="component" value="Unassembled WGS sequence"/>
</dbReference>
<keyword evidence="2" id="KW-1185">Reference proteome</keyword>